<feature type="region of interest" description="Disordered" evidence="1">
    <location>
        <begin position="72"/>
        <end position="91"/>
    </location>
</feature>
<accession>A0A844Y5S0</accession>
<keyword evidence="3" id="KW-1185">Reference proteome</keyword>
<sequence length="91" mass="10005">MATDTIPTDPAARKAKSSALYDASCILDMIGNELERVSETAYALATAEVFQENAQNAFYTIGSLLERLRADTKSHENRYDKSRSELSGDAK</sequence>
<dbReference type="AlphaFoldDB" id="A0A844Y5S0"/>
<name>A0A844Y5S0_9SPHN</name>
<organism evidence="2 3">
    <name type="scientific">Qipengyuania pelagi</name>
    <dbReference type="NCBI Taxonomy" id="994320"/>
    <lineage>
        <taxon>Bacteria</taxon>
        <taxon>Pseudomonadati</taxon>
        <taxon>Pseudomonadota</taxon>
        <taxon>Alphaproteobacteria</taxon>
        <taxon>Sphingomonadales</taxon>
        <taxon>Erythrobacteraceae</taxon>
        <taxon>Qipengyuania</taxon>
    </lineage>
</organism>
<proteinExistence type="predicted"/>
<dbReference type="RefSeq" id="WP_160659610.1">
    <property type="nucleotide sequence ID" value="NZ_BAABDV010000001.1"/>
</dbReference>
<protein>
    <submittedName>
        <fullName evidence="2">Uncharacterized protein</fullName>
    </submittedName>
</protein>
<dbReference type="Proteomes" id="UP000430272">
    <property type="component" value="Unassembled WGS sequence"/>
</dbReference>
<comment type="caution">
    <text evidence="2">The sequence shown here is derived from an EMBL/GenBank/DDBJ whole genome shotgun (WGS) entry which is preliminary data.</text>
</comment>
<gene>
    <name evidence="2" type="ORF">GRI47_01365</name>
</gene>
<reference evidence="2 3" key="1">
    <citation type="submission" date="2019-12" db="EMBL/GenBank/DDBJ databases">
        <title>Genomic-based taxomic classification of the family Erythrobacteraceae.</title>
        <authorList>
            <person name="Xu L."/>
        </authorList>
    </citation>
    <scope>NUCLEOTIDE SEQUENCE [LARGE SCALE GENOMIC DNA]</scope>
    <source>
        <strain evidence="2 3">JCM 17468</strain>
    </source>
</reference>
<evidence type="ECO:0000313" key="3">
    <source>
        <dbReference type="Proteomes" id="UP000430272"/>
    </source>
</evidence>
<evidence type="ECO:0000256" key="1">
    <source>
        <dbReference type="SAM" id="MobiDB-lite"/>
    </source>
</evidence>
<evidence type="ECO:0000313" key="2">
    <source>
        <dbReference type="EMBL" id="MXO52653.1"/>
    </source>
</evidence>
<dbReference type="EMBL" id="WTYD01000001">
    <property type="protein sequence ID" value="MXO52653.1"/>
    <property type="molecule type" value="Genomic_DNA"/>
</dbReference>